<dbReference type="SUPFAM" id="SSF63712">
    <property type="entry name" value="Nicotinic receptor ligand binding domain-like"/>
    <property type="match status" value="1"/>
</dbReference>
<dbReference type="InterPro" id="IPR036734">
    <property type="entry name" value="Neur_chan_lig-bd_sf"/>
</dbReference>
<dbReference type="InterPro" id="IPR006202">
    <property type="entry name" value="Neur_chan_lig-bd"/>
</dbReference>
<evidence type="ECO:0000256" key="3">
    <source>
        <dbReference type="ARBA" id="ARBA00022448"/>
    </source>
</evidence>
<dbReference type="OMA" id="YDTHLLP"/>
<dbReference type="Gene3D" id="2.70.170.10">
    <property type="entry name" value="Neurotransmitter-gated ion-channel ligand-binding domain"/>
    <property type="match status" value="1"/>
</dbReference>
<evidence type="ECO:0000256" key="6">
    <source>
        <dbReference type="ARBA" id="ARBA00022729"/>
    </source>
</evidence>
<keyword evidence="9 11" id="KW-0472">Membrane</keyword>
<proteinExistence type="inferred from homology"/>
<dbReference type="Proteomes" id="UP000024404">
    <property type="component" value="Unassembled WGS sequence"/>
</dbReference>
<evidence type="ECO:0000256" key="9">
    <source>
        <dbReference type="ARBA" id="ARBA00023136"/>
    </source>
</evidence>
<accession>A0A8R1TZ28</accession>
<keyword evidence="5 11" id="KW-0812">Transmembrane</keyword>
<reference evidence="14" key="2">
    <citation type="submission" date="2022-06" db="UniProtKB">
        <authorList>
            <consortium name="EnsemblMetazoa"/>
        </authorList>
    </citation>
    <scope>IDENTIFICATION</scope>
</reference>
<dbReference type="CDD" id="cd18990">
    <property type="entry name" value="LGIC_ECD_GABAAR"/>
    <property type="match status" value="1"/>
</dbReference>
<dbReference type="CDD" id="cd19049">
    <property type="entry name" value="LGIC_TM_anion"/>
    <property type="match status" value="1"/>
</dbReference>
<dbReference type="InterPro" id="IPR006201">
    <property type="entry name" value="Neur_channel"/>
</dbReference>
<evidence type="ECO:0000256" key="2">
    <source>
        <dbReference type="ARBA" id="ARBA00004236"/>
    </source>
</evidence>
<evidence type="ECO:0008006" key="16">
    <source>
        <dbReference type="Google" id="ProtNLM"/>
    </source>
</evidence>
<dbReference type="PRINTS" id="PR00253">
    <property type="entry name" value="GABAARECEPTR"/>
</dbReference>
<dbReference type="Gene3D" id="1.20.58.390">
    <property type="entry name" value="Neurotransmitter-gated ion-channel transmembrane domain"/>
    <property type="match status" value="1"/>
</dbReference>
<evidence type="ECO:0000313" key="15">
    <source>
        <dbReference type="Proteomes" id="UP000024404"/>
    </source>
</evidence>
<protein>
    <recommendedName>
        <fullName evidence="16">Ligand-gated ion channel 50</fullName>
    </recommendedName>
</protein>
<dbReference type="AlphaFoldDB" id="A0A8R1TZ28"/>
<dbReference type="InterPro" id="IPR006029">
    <property type="entry name" value="Neurotrans-gated_channel_TM"/>
</dbReference>
<comment type="caution">
    <text evidence="11">Lacks conserved residue(s) required for the propagation of feature annotation.</text>
</comment>
<keyword evidence="15" id="KW-1185">Reference proteome</keyword>
<evidence type="ECO:0000259" key="13">
    <source>
        <dbReference type="Pfam" id="PF02932"/>
    </source>
</evidence>
<evidence type="ECO:0000256" key="4">
    <source>
        <dbReference type="ARBA" id="ARBA00022475"/>
    </source>
</evidence>
<sequence length="461" mass="53858">MIFLQYNYNYIINISIVIITITGITTATNDTNTTNRCTRNSIHLEQIISILLKNYDTHLLPAEEGVNATIELHVQGITTISEITGDFELDFMYSEIWEDPRLSYAHLNICTTNITLKSDFRKNIWTPDTCIINSRYSSIHNSPTENTFVILYADGLVWSNFRLKVRAPCKMDLKMFPFDSIECQLIFESYSFNTDEVRLIWHENPLTIMEAVELPDFELTGWCTDHEKLRYPNGEWGRARVKFTFARRYGFYLFQTYFPTSLTVISSWIGFFFDVRAVSARITLGVSSLLAVSFQFGNVLRHLPRASYIKCLDVWMISSVIFIFCTLIELAIVSRLNHYEREKQLGIRKTAQWLNQMKRRKNRCRNSNDCSVKNLKKQNNFSGNNMTKKQQNRNNLTMVTDFANNSKEQSSNEHRSFNRPIIDIRKLFGQLCAREWTITSRQVDHYSMILFPSAFVIFNIM</sequence>
<dbReference type="PRINTS" id="PR00252">
    <property type="entry name" value="NRIONCHANNEL"/>
</dbReference>
<keyword evidence="4" id="KW-1003">Cell membrane</keyword>
<keyword evidence="8 11" id="KW-0406">Ion transport</keyword>
<dbReference type="EnsemblMetazoa" id="OVOC8003.1">
    <property type="protein sequence ID" value="OVOC8003.1"/>
    <property type="gene ID" value="WBGene00244812"/>
</dbReference>
<reference evidence="15" key="1">
    <citation type="submission" date="2013-10" db="EMBL/GenBank/DDBJ databases">
        <title>Genome sequencing of Onchocerca volvulus.</title>
        <authorList>
            <person name="Cotton J."/>
            <person name="Tsai J."/>
            <person name="Stanley E."/>
            <person name="Tracey A."/>
            <person name="Holroyd N."/>
            <person name="Lustigman S."/>
            <person name="Berriman M."/>
        </authorList>
    </citation>
    <scope>NUCLEOTIDE SEQUENCE</scope>
</reference>
<dbReference type="GO" id="GO:0005886">
    <property type="term" value="C:plasma membrane"/>
    <property type="evidence" value="ECO:0007669"/>
    <property type="project" value="UniProtKB-SubCell"/>
</dbReference>
<feature type="transmembrane region" description="Helical" evidence="11">
    <location>
        <begin position="279"/>
        <end position="300"/>
    </location>
</feature>
<dbReference type="InterPro" id="IPR038050">
    <property type="entry name" value="Neuro_actylchol_rec"/>
</dbReference>
<feature type="domain" description="Neurotransmitter-gated ion-channel ligand-binding" evidence="12">
    <location>
        <begin position="45"/>
        <end position="248"/>
    </location>
</feature>
<keyword evidence="3 11" id="KW-0813">Transport</keyword>
<comment type="subcellular location">
    <subcellularLocation>
        <location evidence="2">Cell membrane</location>
    </subcellularLocation>
    <subcellularLocation>
        <location evidence="1">Membrane</location>
        <topology evidence="1">Multi-pass membrane protein</topology>
    </subcellularLocation>
</comment>
<evidence type="ECO:0000256" key="5">
    <source>
        <dbReference type="ARBA" id="ARBA00022692"/>
    </source>
</evidence>
<feature type="transmembrane region" description="Helical" evidence="11">
    <location>
        <begin position="249"/>
        <end position="273"/>
    </location>
</feature>
<keyword evidence="7 11" id="KW-1133">Transmembrane helix</keyword>
<dbReference type="PANTHER" id="PTHR18945">
    <property type="entry name" value="NEUROTRANSMITTER GATED ION CHANNEL"/>
    <property type="match status" value="1"/>
</dbReference>
<keyword evidence="6" id="KW-0732">Signal</keyword>
<dbReference type="EMBL" id="CMVM020000240">
    <property type="status" value="NOT_ANNOTATED_CDS"/>
    <property type="molecule type" value="Genomic_DNA"/>
</dbReference>
<comment type="similarity">
    <text evidence="11">Belongs to the ligand-gated ion channel (TC 1.A.9) family.</text>
</comment>
<dbReference type="InterPro" id="IPR006028">
    <property type="entry name" value="GABAA/Glycine_rcpt"/>
</dbReference>
<name>A0A8R1TZ28_ONCVO</name>
<dbReference type="GO" id="GO:0004888">
    <property type="term" value="F:transmembrane signaling receptor activity"/>
    <property type="evidence" value="ECO:0007669"/>
    <property type="project" value="InterPro"/>
</dbReference>
<dbReference type="InterPro" id="IPR018000">
    <property type="entry name" value="Neurotransmitter_ion_chnl_CS"/>
</dbReference>
<evidence type="ECO:0000313" key="14">
    <source>
        <dbReference type="EnsemblMetazoa" id="OVOC8003.1"/>
    </source>
</evidence>
<evidence type="ECO:0000259" key="12">
    <source>
        <dbReference type="Pfam" id="PF02931"/>
    </source>
</evidence>
<feature type="transmembrane region" description="Helical" evidence="11">
    <location>
        <begin position="312"/>
        <end position="333"/>
    </location>
</feature>
<dbReference type="InterPro" id="IPR036719">
    <property type="entry name" value="Neuro-gated_channel_TM_sf"/>
</dbReference>
<keyword evidence="10 11" id="KW-0407">Ion channel</keyword>
<evidence type="ECO:0000256" key="10">
    <source>
        <dbReference type="ARBA" id="ARBA00023303"/>
    </source>
</evidence>
<evidence type="ECO:0000256" key="8">
    <source>
        <dbReference type="ARBA" id="ARBA00023065"/>
    </source>
</evidence>
<dbReference type="GO" id="GO:0005230">
    <property type="term" value="F:extracellular ligand-gated monoatomic ion channel activity"/>
    <property type="evidence" value="ECO:0007669"/>
    <property type="project" value="InterPro"/>
</dbReference>
<feature type="domain" description="Neurotransmitter-gated ion-channel transmembrane" evidence="13">
    <location>
        <begin position="256"/>
        <end position="461"/>
    </location>
</feature>
<evidence type="ECO:0000256" key="11">
    <source>
        <dbReference type="RuleBase" id="RU000687"/>
    </source>
</evidence>
<evidence type="ECO:0000256" key="7">
    <source>
        <dbReference type="ARBA" id="ARBA00022989"/>
    </source>
</evidence>
<evidence type="ECO:0000256" key="1">
    <source>
        <dbReference type="ARBA" id="ARBA00004141"/>
    </source>
</evidence>
<dbReference type="Pfam" id="PF02931">
    <property type="entry name" value="Neur_chan_LBD"/>
    <property type="match status" value="1"/>
</dbReference>
<dbReference type="PROSITE" id="PS00236">
    <property type="entry name" value="NEUROTR_ION_CHANNEL"/>
    <property type="match status" value="1"/>
</dbReference>
<dbReference type="SUPFAM" id="SSF90112">
    <property type="entry name" value="Neurotransmitter-gated ion-channel transmembrane pore"/>
    <property type="match status" value="1"/>
</dbReference>
<organism evidence="14 15">
    <name type="scientific">Onchocerca volvulus</name>
    <dbReference type="NCBI Taxonomy" id="6282"/>
    <lineage>
        <taxon>Eukaryota</taxon>
        <taxon>Metazoa</taxon>
        <taxon>Ecdysozoa</taxon>
        <taxon>Nematoda</taxon>
        <taxon>Chromadorea</taxon>
        <taxon>Rhabditida</taxon>
        <taxon>Spirurina</taxon>
        <taxon>Spiruromorpha</taxon>
        <taxon>Filarioidea</taxon>
        <taxon>Onchocercidae</taxon>
        <taxon>Onchocerca</taxon>
    </lineage>
</organism>
<dbReference type="Pfam" id="PF02932">
    <property type="entry name" value="Neur_chan_memb"/>
    <property type="match status" value="1"/>
</dbReference>